<keyword evidence="1" id="KW-0347">Helicase</keyword>
<reference evidence="1 2" key="2">
    <citation type="journal article" date="2011" name="Stand. Genomic Sci.">
        <title>Complete genome sequence of Ferroglobus placidus AEDII12DO.</title>
        <authorList>
            <person name="Anderson I."/>
            <person name="Risso C."/>
            <person name="Holmes D."/>
            <person name="Lucas S."/>
            <person name="Copeland A."/>
            <person name="Lapidus A."/>
            <person name="Cheng J.F."/>
            <person name="Bruce D."/>
            <person name="Goodwin L."/>
            <person name="Pitluck S."/>
            <person name="Saunders E."/>
            <person name="Brettin T."/>
            <person name="Detter J.C."/>
            <person name="Han C."/>
            <person name="Tapia R."/>
            <person name="Larimer F."/>
            <person name="Land M."/>
            <person name="Hauser L."/>
            <person name="Woyke T."/>
            <person name="Lovley D."/>
            <person name="Kyrpides N."/>
            <person name="Ivanova N."/>
        </authorList>
    </citation>
    <scope>NUCLEOTIDE SEQUENCE [LARGE SCALE GENOMIC DNA]</scope>
    <source>
        <strain evidence="2">DSM 10642 / AEDII12DO</strain>
    </source>
</reference>
<evidence type="ECO:0000313" key="2">
    <source>
        <dbReference type="Proteomes" id="UP000002613"/>
    </source>
</evidence>
<keyword evidence="1" id="KW-0547">Nucleotide-binding</keyword>
<dbReference type="InterPro" id="IPR052747">
    <property type="entry name" value="TA_system_RelE_toxin"/>
</dbReference>
<dbReference type="GO" id="GO:0004386">
    <property type="term" value="F:helicase activity"/>
    <property type="evidence" value="ECO:0007669"/>
    <property type="project" value="UniProtKB-KW"/>
</dbReference>
<dbReference type="SUPFAM" id="SSF143011">
    <property type="entry name" value="RelE-like"/>
    <property type="match status" value="1"/>
</dbReference>
<dbReference type="eggNOG" id="arCOG01665">
    <property type="taxonomic scope" value="Archaea"/>
</dbReference>
<dbReference type="PANTHER" id="PTHR38813:SF1">
    <property type="entry name" value="TOXIN RELE1-RELATED"/>
    <property type="match status" value="1"/>
</dbReference>
<accession>D3S279</accession>
<keyword evidence="1" id="KW-0067">ATP-binding</keyword>
<dbReference type="Proteomes" id="UP000002613">
    <property type="component" value="Chromosome"/>
</dbReference>
<dbReference type="OrthoDB" id="97626at2157"/>
<dbReference type="Gene3D" id="3.30.2310.20">
    <property type="entry name" value="RelE-like"/>
    <property type="match status" value="1"/>
</dbReference>
<sequence length="80" mass="9673">MKLKFEKKFLKKLSKLPREDQVRILAKLKIFEETGRGDLVKLVGYDNIYRFRIGNYRLKMWIEGGECIVFDLEKREKAYK</sequence>
<dbReference type="EMBL" id="CP001899">
    <property type="protein sequence ID" value="ADC66570.1"/>
    <property type="molecule type" value="Genomic_DNA"/>
</dbReference>
<dbReference type="GeneID" id="8780004"/>
<dbReference type="PANTHER" id="PTHR38813">
    <property type="match status" value="1"/>
</dbReference>
<dbReference type="PaxDb" id="589924-Ferp_2462"/>
<dbReference type="InterPro" id="IPR035093">
    <property type="entry name" value="RelE/ParE_toxin_dom_sf"/>
</dbReference>
<dbReference type="RefSeq" id="WP_012966904.1">
    <property type="nucleotide sequence ID" value="NC_013849.1"/>
</dbReference>
<keyword evidence="2" id="KW-1185">Reference proteome</keyword>
<protein>
    <submittedName>
        <fullName evidence="1">UvrD/REP helicase</fullName>
    </submittedName>
</protein>
<evidence type="ECO:0000313" key="1">
    <source>
        <dbReference type="EMBL" id="ADC66570.1"/>
    </source>
</evidence>
<proteinExistence type="predicted"/>
<dbReference type="STRING" id="589924.Ferp_2462"/>
<keyword evidence="1" id="KW-0378">Hydrolase</keyword>
<dbReference type="AlphaFoldDB" id="D3S279"/>
<gene>
    <name evidence="1" type="ordered locus">Ferp_2462</name>
</gene>
<reference evidence="2" key="1">
    <citation type="submission" date="2010-02" db="EMBL/GenBank/DDBJ databases">
        <title>Complete sequence of Ferroglobus placidus DSM 10642.</title>
        <authorList>
            <consortium name="US DOE Joint Genome Institute"/>
            <person name="Lucas S."/>
            <person name="Copeland A."/>
            <person name="Lapidus A."/>
            <person name="Cheng J.-F."/>
            <person name="Bruce D."/>
            <person name="Goodwin L."/>
            <person name="Pitluck S."/>
            <person name="Saunders E."/>
            <person name="Brettin T."/>
            <person name="Detter J.C."/>
            <person name="Han C."/>
            <person name="Tapia R."/>
            <person name="Larimer F."/>
            <person name="Land M."/>
            <person name="Hauser L."/>
            <person name="Kyrpides N."/>
            <person name="Ivanova N."/>
            <person name="Holmes D."/>
            <person name="Lovley D."/>
            <person name="Kyrpides N."/>
            <person name="Anderson I.J."/>
            <person name="Woyke T."/>
        </authorList>
    </citation>
    <scope>NUCLEOTIDE SEQUENCE [LARGE SCALE GENOMIC DNA]</scope>
    <source>
        <strain evidence="2">DSM 10642 / AEDII12DO</strain>
    </source>
</reference>
<name>D3S279_FERPA</name>
<dbReference type="KEGG" id="fpl:Ferp_2462"/>
<organism evidence="1 2">
    <name type="scientific">Ferroglobus placidus (strain DSM 10642 / AEDII12DO)</name>
    <dbReference type="NCBI Taxonomy" id="589924"/>
    <lineage>
        <taxon>Archaea</taxon>
        <taxon>Methanobacteriati</taxon>
        <taxon>Methanobacteriota</taxon>
        <taxon>Archaeoglobi</taxon>
        <taxon>Archaeoglobales</taxon>
        <taxon>Archaeoglobaceae</taxon>
        <taxon>Ferroglobus</taxon>
    </lineage>
</organism>
<dbReference type="HOGENOM" id="CLU_155761_3_1_2"/>